<dbReference type="OrthoDB" id="5954290at2759"/>
<dbReference type="AlphaFoldDB" id="A0A6J8AKB7"/>
<feature type="domain" description="Schlafen AlbA-2" evidence="1">
    <location>
        <begin position="25"/>
        <end position="164"/>
    </location>
</feature>
<keyword evidence="3" id="KW-1185">Reference proteome</keyword>
<dbReference type="Proteomes" id="UP000507470">
    <property type="component" value="Unassembled WGS sequence"/>
</dbReference>
<reference evidence="2 3" key="1">
    <citation type="submission" date="2020-06" db="EMBL/GenBank/DDBJ databases">
        <authorList>
            <person name="Li R."/>
            <person name="Bekaert M."/>
        </authorList>
    </citation>
    <scope>NUCLEOTIDE SEQUENCE [LARGE SCALE GENOMIC DNA]</scope>
    <source>
        <strain evidence="3">wild</strain>
    </source>
</reference>
<gene>
    <name evidence="2" type="ORF">MCOR_8794</name>
</gene>
<dbReference type="PANTHER" id="PTHR12155:SF48">
    <property type="entry name" value="RRM DOMAIN-CONTAINING PROTEIN"/>
    <property type="match status" value="1"/>
</dbReference>
<dbReference type="PANTHER" id="PTHR12155">
    <property type="entry name" value="SCHLAFEN"/>
    <property type="match status" value="1"/>
</dbReference>
<evidence type="ECO:0000313" key="3">
    <source>
        <dbReference type="Proteomes" id="UP000507470"/>
    </source>
</evidence>
<sequence>MYVDINVEMELPAIYYRKGQHIGKETRQIEFKLGGGDYVRNNLRENVSKYVKGRTEGTLFIGVDDKGHFVGVNCEDEDNIRRSYIDEIIRDIKHSVDNKDYQVEYIKPPVDNKDYQVEFVPVEDNGKIEANCKVIKITVYKRKQLNRLFNSNGHVYMRRDGSVRDFSAAEAQDWILQVRNNCRYD</sequence>
<dbReference type="EMBL" id="CACVKT020001609">
    <property type="protein sequence ID" value="CAC5369676.1"/>
    <property type="molecule type" value="Genomic_DNA"/>
</dbReference>
<evidence type="ECO:0000313" key="2">
    <source>
        <dbReference type="EMBL" id="CAC5369676.1"/>
    </source>
</evidence>
<name>A0A6J8AKB7_MYTCO</name>
<organism evidence="2 3">
    <name type="scientific">Mytilus coruscus</name>
    <name type="common">Sea mussel</name>
    <dbReference type="NCBI Taxonomy" id="42192"/>
    <lineage>
        <taxon>Eukaryota</taxon>
        <taxon>Metazoa</taxon>
        <taxon>Spiralia</taxon>
        <taxon>Lophotrochozoa</taxon>
        <taxon>Mollusca</taxon>
        <taxon>Bivalvia</taxon>
        <taxon>Autobranchia</taxon>
        <taxon>Pteriomorphia</taxon>
        <taxon>Mytilida</taxon>
        <taxon>Mytiloidea</taxon>
        <taxon>Mytilidae</taxon>
        <taxon>Mytilinae</taxon>
        <taxon>Mytilus</taxon>
    </lineage>
</organism>
<dbReference type="Gene3D" id="3.30.950.30">
    <property type="entry name" value="Schlafen, AAA domain"/>
    <property type="match status" value="1"/>
</dbReference>
<dbReference type="InterPro" id="IPR038461">
    <property type="entry name" value="Schlafen_AlbA_2_dom_sf"/>
</dbReference>
<evidence type="ECO:0000259" key="1">
    <source>
        <dbReference type="Pfam" id="PF04326"/>
    </source>
</evidence>
<dbReference type="InterPro" id="IPR007421">
    <property type="entry name" value="Schlafen_AlbA_2_dom"/>
</dbReference>
<dbReference type="InterPro" id="IPR029684">
    <property type="entry name" value="Schlafen"/>
</dbReference>
<protein>
    <recommendedName>
        <fullName evidence="1">Schlafen AlbA-2 domain-containing protein</fullName>
    </recommendedName>
</protein>
<dbReference type="Pfam" id="PF04326">
    <property type="entry name" value="SLFN_AlbA_2"/>
    <property type="match status" value="1"/>
</dbReference>
<accession>A0A6J8AKB7</accession>
<proteinExistence type="predicted"/>